<feature type="chain" id="PRO_5046706635" evidence="8">
    <location>
        <begin position="22"/>
        <end position="326"/>
    </location>
</feature>
<gene>
    <name evidence="10" type="ORF">OEV82_14810</name>
</gene>
<evidence type="ECO:0000256" key="8">
    <source>
        <dbReference type="SAM" id="SignalP"/>
    </source>
</evidence>
<keyword evidence="5" id="KW-0862">Zinc</keyword>
<dbReference type="Pfam" id="PF00246">
    <property type="entry name" value="Peptidase_M14"/>
    <property type="match status" value="1"/>
</dbReference>
<dbReference type="InterPro" id="IPR000834">
    <property type="entry name" value="Peptidase_M14"/>
</dbReference>
<evidence type="ECO:0000256" key="3">
    <source>
        <dbReference type="ARBA" id="ARBA00022670"/>
    </source>
</evidence>
<evidence type="ECO:0000313" key="11">
    <source>
        <dbReference type="Proteomes" id="UP001208656"/>
    </source>
</evidence>
<dbReference type="RefSeq" id="WP_173660540.1">
    <property type="nucleotide sequence ID" value="NZ_JAOUSE010000069.1"/>
</dbReference>
<dbReference type="SUPFAM" id="SSF53187">
    <property type="entry name" value="Zn-dependent exopeptidases"/>
    <property type="match status" value="1"/>
</dbReference>
<dbReference type="GO" id="GO:0004180">
    <property type="term" value="F:carboxypeptidase activity"/>
    <property type="evidence" value="ECO:0007669"/>
    <property type="project" value="UniProtKB-KW"/>
</dbReference>
<dbReference type="PROSITE" id="PS52035">
    <property type="entry name" value="PEPTIDASE_M14"/>
    <property type="match status" value="1"/>
</dbReference>
<proteinExistence type="inferred from homology"/>
<evidence type="ECO:0000313" key="10">
    <source>
        <dbReference type="EMBL" id="MCU9595697.1"/>
    </source>
</evidence>
<evidence type="ECO:0000256" key="5">
    <source>
        <dbReference type="ARBA" id="ARBA00022833"/>
    </source>
</evidence>
<keyword evidence="3" id="KW-0645">Protease</keyword>
<evidence type="ECO:0000256" key="7">
    <source>
        <dbReference type="PROSITE-ProRule" id="PRU01379"/>
    </source>
</evidence>
<protein>
    <submittedName>
        <fullName evidence="10">M14 family zinc carboxypeptidase</fullName>
    </submittedName>
</protein>
<feature type="active site" description="Proton donor/acceptor" evidence="7">
    <location>
        <position position="286"/>
    </location>
</feature>
<reference evidence="10 11" key="1">
    <citation type="submission" date="2022-10" db="EMBL/GenBank/DDBJ databases">
        <title>Description of Fervidibacillus gen. nov. in the family Fervidibacillaceae fam. nov. with two species, Fervidibacillus albus sp. nov., and Fervidibacillus halotolerans sp. nov., isolated from tidal flat sediments.</title>
        <authorList>
            <person name="Kwon K.K."/>
            <person name="Yang S.-H."/>
        </authorList>
    </citation>
    <scope>NUCLEOTIDE SEQUENCE [LARGE SCALE GENOMIC DNA]</scope>
    <source>
        <strain evidence="10 11">DSM 23332</strain>
    </source>
</reference>
<sequence>MKTKMIVFLLFLLFSPTKTFADYIVQSQDPYHYNQLVEDLAKLTDRYRNVLEIREIGKSEFGKTIWAVKLGKGEENIVLVGTHHAREWISTNLLMVMLERYAETYQTGEMFGEFDPAILDDVAIWFVPMLNPDGVDIQQGELPPQYKRKLILMNKGSMDFTRWKANGLGLDLNRQYPAGWDELPTEDGPSFKGYKGKQPIEGKEVQAFIQFVKDINPKSAIAYHSAGHVIYWQYGDRQNIFRDYFLASSLAKLTGYRLDTPSIDATGGGFTDWFIEEYGRPAFTLELTDHEGESHPPMEKFHEEWIRNQFVGFYLASEMAIIKSNE</sequence>
<name>A0ABT2WP35_9BACI</name>
<feature type="signal peptide" evidence="8">
    <location>
        <begin position="1"/>
        <end position="21"/>
    </location>
</feature>
<keyword evidence="6" id="KW-0482">Metalloprotease</keyword>
<comment type="caution">
    <text evidence="10">The sequence shown here is derived from an EMBL/GenBank/DDBJ whole genome shotgun (WGS) entry which is preliminary data.</text>
</comment>
<keyword evidence="10" id="KW-0121">Carboxypeptidase</keyword>
<comment type="cofactor">
    <cofactor evidence="1">
        <name>Zn(2+)</name>
        <dbReference type="ChEBI" id="CHEBI:29105"/>
    </cofactor>
</comment>
<evidence type="ECO:0000256" key="1">
    <source>
        <dbReference type="ARBA" id="ARBA00001947"/>
    </source>
</evidence>
<dbReference type="PANTHER" id="PTHR11705">
    <property type="entry name" value="PROTEASE FAMILY M14 CARBOXYPEPTIDASE A,B"/>
    <property type="match status" value="1"/>
</dbReference>
<dbReference type="EMBL" id="JAOUSE010000069">
    <property type="protein sequence ID" value="MCU9595697.1"/>
    <property type="molecule type" value="Genomic_DNA"/>
</dbReference>
<feature type="domain" description="Peptidase M14" evidence="9">
    <location>
        <begin position="29"/>
        <end position="319"/>
    </location>
</feature>
<accession>A0ABT2WP35</accession>
<dbReference type="PANTHER" id="PTHR11705:SF143">
    <property type="entry name" value="SLL0236 PROTEIN"/>
    <property type="match status" value="1"/>
</dbReference>
<comment type="similarity">
    <text evidence="2 7">Belongs to the peptidase M14 family.</text>
</comment>
<evidence type="ECO:0000256" key="2">
    <source>
        <dbReference type="ARBA" id="ARBA00005988"/>
    </source>
</evidence>
<dbReference type="Gene3D" id="3.40.630.10">
    <property type="entry name" value="Zn peptidases"/>
    <property type="match status" value="1"/>
</dbReference>
<dbReference type="Proteomes" id="UP001208656">
    <property type="component" value="Unassembled WGS sequence"/>
</dbReference>
<keyword evidence="8" id="KW-0732">Signal</keyword>
<evidence type="ECO:0000256" key="6">
    <source>
        <dbReference type="ARBA" id="ARBA00023049"/>
    </source>
</evidence>
<keyword evidence="11" id="KW-1185">Reference proteome</keyword>
<evidence type="ECO:0000259" key="9">
    <source>
        <dbReference type="PROSITE" id="PS52035"/>
    </source>
</evidence>
<evidence type="ECO:0000256" key="4">
    <source>
        <dbReference type="ARBA" id="ARBA00022801"/>
    </source>
</evidence>
<dbReference type="PRINTS" id="PR00765">
    <property type="entry name" value="CRBOXYPTASEA"/>
</dbReference>
<dbReference type="SMART" id="SM00631">
    <property type="entry name" value="Zn_pept"/>
    <property type="match status" value="1"/>
</dbReference>
<keyword evidence="4" id="KW-0378">Hydrolase</keyword>
<organism evidence="10 11">
    <name type="scientific">Pallidibacillus thermolactis</name>
    <dbReference type="NCBI Taxonomy" id="251051"/>
    <lineage>
        <taxon>Bacteria</taxon>
        <taxon>Bacillati</taxon>
        <taxon>Bacillota</taxon>
        <taxon>Bacilli</taxon>
        <taxon>Bacillales</taxon>
        <taxon>Bacillaceae</taxon>
        <taxon>Pallidibacillus</taxon>
    </lineage>
</organism>